<keyword evidence="4" id="KW-1278">Translocase</keyword>
<accession>A0A657Q540</accession>
<dbReference type="PROSITE" id="PS00211">
    <property type="entry name" value="ABC_TRANSPORTER_1"/>
    <property type="match status" value="1"/>
</dbReference>
<gene>
    <name evidence="7" type="ORF">C3L24_11620</name>
</gene>
<dbReference type="EMBL" id="PQCO01000274">
    <property type="protein sequence ID" value="PUD99022.1"/>
    <property type="molecule type" value="Genomic_DNA"/>
</dbReference>
<dbReference type="InterPro" id="IPR003439">
    <property type="entry name" value="ABC_transporter-like_ATP-bd"/>
</dbReference>
<dbReference type="AlphaFoldDB" id="A0A657Q540"/>
<sequence length="263" mass="28468">MSLLKGSAVCVTLGDHPVLRGVDIELRPGELLGLIGPNGAGKSTLLRALAGLQTLHGGAVALDGVPLERNGPQLRARAMAYLAQNGEAHWPIEVERLVALGRTPHLTPWQRPGDKDRAAVLRALEQTDTLGLRERLFTTLSGGERMRVLLARALAVQPRVILADEPVAALDPAHQLEVMALLRAHCEGGGAALVVLHDLTLGGHFCHRLQLLHQGRALAEGRPDEVLTRENLERAYGITPTTANVIDAFRLNWRTHRAPRTTD</sequence>
<evidence type="ECO:0000256" key="3">
    <source>
        <dbReference type="ARBA" id="ARBA00022840"/>
    </source>
</evidence>
<dbReference type="GO" id="GO:0016887">
    <property type="term" value="F:ATP hydrolysis activity"/>
    <property type="evidence" value="ECO:0007669"/>
    <property type="project" value="InterPro"/>
</dbReference>
<keyword evidence="2" id="KW-0547">Nucleotide-binding</keyword>
<dbReference type="PANTHER" id="PTHR42794">
    <property type="entry name" value="HEMIN IMPORT ATP-BINDING PROTEIN HMUV"/>
    <property type="match status" value="1"/>
</dbReference>
<feature type="domain" description="ABC transporter" evidence="6">
    <location>
        <begin position="4"/>
        <end position="239"/>
    </location>
</feature>
<dbReference type="Pfam" id="PF00005">
    <property type="entry name" value="ABC_tran"/>
    <property type="match status" value="1"/>
</dbReference>
<proteinExistence type="predicted"/>
<dbReference type="SMART" id="SM00382">
    <property type="entry name" value="AAA"/>
    <property type="match status" value="1"/>
</dbReference>
<evidence type="ECO:0000256" key="1">
    <source>
        <dbReference type="ARBA" id="ARBA00022448"/>
    </source>
</evidence>
<comment type="caution">
    <text evidence="7">The sequence shown here is derived from an EMBL/GenBank/DDBJ whole genome shotgun (WGS) entry which is preliminary data.</text>
</comment>
<evidence type="ECO:0000313" key="7">
    <source>
        <dbReference type="EMBL" id="PUD99022.1"/>
    </source>
</evidence>
<dbReference type="PANTHER" id="PTHR42794:SF1">
    <property type="entry name" value="HEMIN IMPORT ATP-BINDING PROTEIN HMUV"/>
    <property type="match status" value="1"/>
</dbReference>
<reference evidence="7 8" key="1">
    <citation type="submission" date="2018-01" db="EMBL/GenBank/DDBJ databases">
        <title>Novel co-symbiosis in the lucinid bivalve Phacoides pectinatus.</title>
        <authorList>
            <person name="Lim S.J."/>
            <person name="Davis B.G."/>
            <person name="Gill D.E."/>
            <person name="Engel A.S."/>
            <person name="Anderson L.C."/>
            <person name="Campbell B.J."/>
        </authorList>
    </citation>
    <scope>NUCLEOTIDE SEQUENCE [LARGE SCALE GENOMIC DNA]</scope>
    <source>
        <strain evidence="7">N3_P5</strain>
    </source>
</reference>
<dbReference type="GO" id="GO:0005524">
    <property type="term" value="F:ATP binding"/>
    <property type="evidence" value="ECO:0007669"/>
    <property type="project" value="UniProtKB-KW"/>
</dbReference>
<evidence type="ECO:0000256" key="5">
    <source>
        <dbReference type="ARBA" id="ARBA00037066"/>
    </source>
</evidence>
<dbReference type="InterPro" id="IPR027417">
    <property type="entry name" value="P-loop_NTPase"/>
</dbReference>
<dbReference type="Gene3D" id="3.40.50.300">
    <property type="entry name" value="P-loop containing nucleotide triphosphate hydrolases"/>
    <property type="match status" value="1"/>
</dbReference>
<keyword evidence="3" id="KW-0067">ATP-binding</keyword>
<evidence type="ECO:0000259" key="6">
    <source>
        <dbReference type="PROSITE" id="PS50893"/>
    </source>
</evidence>
<evidence type="ECO:0000313" key="8">
    <source>
        <dbReference type="Proteomes" id="UP000250928"/>
    </source>
</evidence>
<comment type="function">
    <text evidence="5">Part of the ABC transporter complex HmuTUV involved in hemin import. Responsible for energy coupling to the transport system.</text>
</comment>
<evidence type="ECO:0000256" key="4">
    <source>
        <dbReference type="ARBA" id="ARBA00022967"/>
    </source>
</evidence>
<dbReference type="InterPro" id="IPR017871">
    <property type="entry name" value="ABC_transporter-like_CS"/>
</dbReference>
<dbReference type="InterPro" id="IPR003593">
    <property type="entry name" value="AAA+_ATPase"/>
</dbReference>
<name>A0A657Q540_9GAMM</name>
<dbReference type="Proteomes" id="UP000250928">
    <property type="component" value="Unassembled WGS sequence"/>
</dbReference>
<organism evidence="7 8">
    <name type="scientific">Candidatus Sedimenticola endophacoides</name>
    <dbReference type="NCBI Taxonomy" id="2548426"/>
    <lineage>
        <taxon>Bacteria</taxon>
        <taxon>Pseudomonadati</taxon>
        <taxon>Pseudomonadota</taxon>
        <taxon>Gammaproteobacteria</taxon>
        <taxon>Chromatiales</taxon>
        <taxon>Sedimenticolaceae</taxon>
        <taxon>Sedimenticola</taxon>
    </lineage>
</organism>
<keyword evidence="1" id="KW-0813">Transport</keyword>
<protein>
    <submittedName>
        <fullName evidence="7">ABC transporter</fullName>
    </submittedName>
</protein>
<dbReference type="SUPFAM" id="SSF52540">
    <property type="entry name" value="P-loop containing nucleoside triphosphate hydrolases"/>
    <property type="match status" value="1"/>
</dbReference>
<dbReference type="PROSITE" id="PS50893">
    <property type="entry name" value="ABC_TRANSPORTER_2"/>
    <property type="match status" value="1"/>
</dbReference>
<evidence type="ECO:0000256" key="2">
    <source>
        <dbReference type="ARBA" id="ARBA00022741"/>
    </source>
</evidence>